<comment type="caution">
    <text evidence="2">The sequence shown here is derived from an EMBL/GenBank/DDBJ whole genome shotgun (WGS) entry which is preliminary data.</text>
</comment>
<dbReference type="AlphaFoldDB" id="A0A370DNK1"/>
<dbReference type="Proteomes" id="UP000254771">
    <property type="component" value="Unassembled WGS sequence"/>
</dbReference>
<evidence type="ECO:0000256" key="1">
    <source>
        <dbReference type="SAM" id="MobiDB-lite"/>
    </source>
</evidence>
<keyword evidence="3" id="KW-1185">Reference proteome</keyword>
<dbReference type="Pfam" id="PF07793">
    <property type="entry name" value="DUF1631"/>
    <property type="match status" value="1"/>
</dbReference>
<dbReference type="InterPro" id="IPR012434">
    <property type="entry name" value="DUF1631"/>
</dbReference>
<evidence type="ECO:0000313" key="3">
    <source>
        <dbReference type="Proteomes" id="UP000254771"/>
    </source>
</evidence>
<organism evidence="2 3">
    <name type="scientific">endosymbiont of Escarpia spicata</name>
    <dbReference type="NCBI Taxonomy" id="2200908"/>
    <lineage>
        <taxon>Bacteria</taxon>
        <taxon>Pseudomonadati</taxon>
        <taxon>Pseudomonadota</taxon>
        <taxon>Gammaproteobacteria</taxon>
        <taxon>sulfur-oxidizing symbionts</taxon>
    </lineage>
</organism>
<feature type="compositionally biased region" description="Low complexity" evidence="1">
    <location>
        <begin position="279"/>
        <end position="297"/>
    </location>
</feature>
<feature type="region of interest" description="Disordered" evidence="1">
    <location>
        <begin position="629"/>
        <end position="672"/>
    </location>
</feature>
<name>A0A370DNK1_9GAMM</name>
<proteinExistence type="predicted"/>
<reference evidence="2 3" key="1">
    <citation type="journal article" date="2018" name="ISME J.">
        <title>Endosymbiont genomes yield clues of tubeworm success.</title>
        <authorList>
            <person name="Li Y."/>
            <person name="Liles M.R."/>
            <person name="Halanych K.M."/>
        </authorList>
    </citation>
    <scope>NUCLEOTIDE SEQUENCE [LARGE SCALE GENOMIC DNA]</scope>
    <source>
        <strain evidence="2">A1462</strain>
    </source>
</reference>
<feature type="region of interest" description="Disordered" evidence="1">
    <location>
        <begin position="271"/>
        <end position="308"/>
    </location>
</feature>
<feature type="compositionally biased region" description="Polar residues" evidence="1">
    <location>
        <begin position="629"/>
        <end position="641"/>
    </location>
</feature>
<feature type="compositionally biased region" description="Polar residues" evidence="1">
    <location>
        <begin position="239"/>
        <end position="250"/>
    </location>
</feature>
<gene>
    <name evidence="2" type="ORF">DIZ78_08610</name>
</gene>
<feature type="region of interest" description="Disordered" evidence="1">
    <location>
        <begin position="223"/>
        <end position="254"/>
    </location>
</feature>
<sequence>MPSPESRKSKYQTQFQPLMSRCKDMVLVYVSALLTELFANTDKALMSFAQKAENDLMQNRFFEAISLIRNRHGLVEHEFREQLSAGFDNFWARKPDSDPFSDLGSDIELELVDDDSMDQTTAIENMVSKATIGHRSQLYALSQRLAVINGGEAIEKNRTPASPQHLVDAFASAIDSLSLESNIKLIVLALFNKYVLKQLGSLYEDFNNNLKDAGVLPHLRPTIRNPQAAGQHGGKADKSAQQTEDQNAATSEEDLGEELFDSIIGLLASRRGSSPQRHSAAPQGSGSGSAGRVSGASGHSGGGQLPTTANLVSALNDIQPATRSDYLPDASTEAPFIPNIELDEQFLTRIKQTLIEERNKLYSQIDTDQLDTVDEDTIDLVGMLFEYMLNDPVLPAVAKALISHLHTPYLKVAIIDRHLLTDSNHDARQLLDCMVEAGSHWIDEHNLKRGIYPDMQAVVDRVLKEFSDDIKLFSDLLTNFKARMDDFRRKTEVLEKRAQDSAKGREKLNDARQRAGQEMKARTFGSSLPQVAKDFLVQTWTDKLIFILLRHPDGEMSEDWKDALHVADELAWVFEEKKTQDERKELEKTLPYLRNTIEEGLESLGGYHQEKSRALFELLANAENAMSAGSSAVSEPKSVSTPKAPEAKPFQTTQPEPPIPVPEPTESKEQIPDDLLRMMDKLRKIEFGTWFDLSSGPNDVRRVKLSWLSPLTFSCMFVDRAGVQTAIKPLRKLAQEIMDGKSKILEESNDPFVERTLHAIRRMLQRSLKATEEIAENITNDNETGEDAWSKVPGSTYRNPADG</sequence>
<evidence type="ECO:0000313" key="2">
    <source>
        <dbReference type="EMBL" id="RDH86413.1"/>
    </source>
</evidence>
<dbReference type="EMBL" id="QFXE01000010">
    <property type="protein sequence ID" value="RDH86413.1"/>
    <property type="molecule type" value="Genomic_DNA"/>
</dbReference>
<protein>
    <submittedName>
        <fullName evidence="2">DUF1631 domain-containing protein</fullName>
    </submittedName>
</protein>
<accession>A0A370DNK1</accession>
<feature type="region of interest" description="Disordered" evidence="1">
    <location>
        <begin position="776"/>
        <end position="803"/>
    </location>
</feature>